<evidence type="ECO:0000313" key="4">
    <source>
        <dbReference type="Proteomes" id="UP001302367"/>
    </source>
</evidence>
<dbReference type="InterPro" id="IPR029058">
    <property type="entry name" value="AB_hydrolase_fold"/>
</dbReference>
<sequence length="232" mass="25339">MNPVQAYEATNLNSKFTPFRLRLSNGAQVSGIAYIPSLASDGTEIGRPLLVGIHGGTCSAYNYDASSDCTASVHADLFALPFVAINRPNYLDSSGWVVDRKLTEPYDPKWKPTPGRAYFEEEAHWFHDLIFPAIWKDFGASNGCTSIVTTAHSIGVVPSIIAAGMYAEQAPDERQYLWSGMILSGLAPESTGESQKLFTMTGDDGQCDLGYLSKSLKPTSMLNQCLQLEKRN</sequence>
<gene>
    <name evidence="1" type="ORF">CB0940_04083</name>
    <name evidence="2" type="ORF">RHO25_005920</name>
</gene>
<protein>
    <recommendedName>
        <fullName evidence="5">AB hydrolase-1 domain-containing protein</fullName>
    </recommendedName>
</protein>
<dbReference type="EMBL" id="LKMD01000105">
    <property type="protein sequence ID" value="PIA93308.1"/>
    <property type="molecule type" value="Genomic_DNA"/>
</dbReference>
<keyword evidence="4" id="KW-1185">Reference proteome</keyword>
<name>A0A2G5HLA0_CERBT</name>
<dbReference type="SUPFAM" id="SSF53474">
    <property type="entry name" value="alpha/beta-Hydrolases"/>
    <property type="match status" value="1"/>
</dbReference>
<dbReference type="Proteomes" id="UP001302367">
    <property type="component" value="Chromosome 4"/>
</dbReference>
<evidence type="ECO:0000313" key="3">
    <source>
        <dbReference type="Proteomes" id="UP000230605"/>
    </source>
</evidence>
<organism evidence="1 3">
    <name type="scientific">Cercospora beticola</name>
    <name type="common">Sugarbeet leaf spot fungus</name>
    <dbReference type="NCBI Taxonomy" id="122368"/>
    <lineage>
        <taxon>Eukaryota</taxon>
        <taxon>Fungi</taxon>
        <taxon>Dikarya</taxon>
        <taxon>Ascomycota</taxon>
        <taxon>Pezizomycotina</taxon>
        <taxon>Dothideomycetes</taxon>
        <taxon>Dothideomycetidae</taxon>
        <taxon>Mycosphaerellales</taxon>
        <taxon>Mycosphaerellaceae</taxon>
        <taxon>Cercospora</taxon>
    </lineage>
</organism>
<accession>A0A2G5HLA0</accession>
<dbReference type="EMBL" id="CP134187">
    <property type="protein sequence ID" value="WPB01296.1"/>
    <property type="molecule type" value="Genomic_DNA"/>
</dbReference>
<evidence type="ECO:0000313" key="1">
    <source>
        <dbReference type="EMBL" id="PIA93308.1"/>
    </source>
</evidence>
<evidence type="ECO:0008006" key="5">
    <source>
        <dbReference type="Google" id="ProtNLM"/>
    </source>
</evidence>
<proteinExistence type="predicted"/>
<dbReference type="AlphaFoldDB" id="A0A2G5HLA0"/>
<evidence type="ECO:0000313" key="2">
    <source>
        <dbReference type="EMBL" id="WPB01296.1"/>
    </source>
</evidence>
<reference evidence="2 4" key="2">
    <citation type="submission" date="2023-09" db="EMBL/GenBank/DDBJ databases">
        <title>Complete-Gapless Cercospora beticola genome.</title>
        <authorList>
            <person name="Wyatt N.A."/>
            <person name="Spanner R.E."/>
            <person name="Bolton M.D."/>
        </authorList>
    </citation>
    <scope>NUCLEOTIDE SEQUENCE [LARGE SCALE GENOMIC DNA]</scope>
    <source>
        <strain evidence="2">Cb09-40</strain>
    </source>
</reference>
<dbReference type="Proteomes" id="UP000230605">
    <property type="component" value="Chromosome 4"/>
</dbReference>
<reference evidence="1 3" key="1">
    <citation type="submission" date="2015-10" db="EMBL/GenBank/DDBJ databases">
        <title>The cercosporin biosynthetic gene cluster was horizontally transferred to several fungal lineages and shown to be expanded in Cercospora beticola based on microsynteny with recipient genomes.</title>
        <authorList>
            <person name="De Jonge R."/>
            <person name="Ebert M.K."/>
            <person name="Suttle J.C."/>
            <person name="Jurick Ii W.M."/>
            <person name="Secor G.A."/>
            <person name="Thomma B.P."/>
            <person name="Van De Peer Y."/>
            <person name="Bolton M.D."/>
        </authorList>
    </citation>
    <scope>NUCLEOTIDE SEQUENCE [LARGE SCALE GENOMIC DNA]</scope>
    <source>
        <strain evidence="1 3">09-40</strain>
    </source>
</reference>
<dbReference type="OrthoDB" id="5371334at2759"/>